<dbReference type="RefSeq" id="WP_181392762.1">
    <property type="nucleotide sequence ID" value="NZ_QGDS01000003.1"/>
</dbReference>
<dbReference type="InterPro" id="IPR032710">
    <property type="entry name" value="NTF2-like_dom_sf"/>
</dbReference>
<gene>
    <name evidence="2" type="ORF">SAMN05216529_103316</name>
</gene>
<keyword evidence="3" id="KW-1185">Reference proteome</keyword>
<dbReference type="InterPro" id="IPR037401">
    <property type="entry name" value="SnoaL-like"/>
</dbReference>
<evidence type="ECO:0000313" key="2">
    <source>
        <dbReference type="EMBL" id="SUQ13585.1"/>
    </source>
</evidence>
<sequence>MSMNEKEAVIKEYFDMWVLRDFKNIYNIFDYDIYYSECYGPEYQGISEIHQWIDKMLKEQEVIEWTIKRFIHQANTVVVEWFFKDKVQDKISGFDGVSIIEFTKNGTINSIKEFSSEALHTTPFR</sequence>
<reference evidence="3" key="1">
    <citation type="submission" date="2017-07" db="EMBL/GenBank/DDBJ databases">
        <authorList>
            <person name="Varghese N."/>
            <person name="Submissions S."/>
        </authorList>
    </citation>
    <scope>NUCLEOTIDE SEQUENCE [LARGE SCALE GENOMIC DNA]</scope>
    <source>
        <strain evidence="3">NLAE-zl-C134</strain>
    </source>
</reference>
<evidence type="ECO:0000313" key="3">
    <source>
        <dbReference type="Proteomes" id="UP000254051"/>
    </source>
</evidence>
<evidence type="ECO:0000259" key="1">
    <source>
        <dbReference type="Pfam" id="PF12680"/>
    </source>
</evidence>
<dbReference type="Pfam" id="PF12680">
    <property type="entry name" value="SnoaL_2"/>
    <property type="match status" value="1"/>
</dbReference>
<feature type="domain" description="SnoaL-like" evidence="1">
    <location>
        <begin position="11"/>
        <end position="108"/>
    </location>
</feature>
<proteinExistence type="predicted"/>
<dbReference type="Gene3D" id="3.10.450.50">
    <property type="match status" value="1"/>
</dbReference>
<protein>
    <submittedName>
        <fullName evidence="2">SnoaL-like domain-containing protein</fullName>
    </submittedName>
</protein>
<accession>A0A316ALW8</accession>
<dbReference type="SUPFAM" id="SSF54427">
    <property type="entry name" value="NTF2-like"/>
    <property type="match status" value="1"/>
</dbReference>
<dbReference type="EMBL" id="UHJJ01000003">
    <property type="protein sequence ID" value="SUQ13585.1"/>
    <property type="molecule type" value="Genomic_DNA"/>
</dbReference>
<name>A0A316ALW8_9FIRM</name>
<organism evidence="2 3">
    <name type="scientific">Faecalicatena contorta</name>
    <dbReference type="NCBI Taxonomy" id="39482"/>
    <lineage>
        <taxon>Bacteria</taxon>
        <taxon>Bacillati</taxon>
        <taxon>Bacillota</taxon>
        <taxon>Clostridia</taxon>
        <taxon>Lachnospirales</taxon>
        <taxon>Lachnospiraceae</taxon>
        <taxon>Faecalicatena</taxon>
    </lineage>
</organism>
<dbReference type="AlphaFoldDB" id="A0A316ALW8"/>
<dbReference type="Proteomes" id="UP000254051">
    <property type="component" value="Unassembled WGS sequence"/>
</dbReference>